<name>A0A8T0G4L1_CERPU</name>
<sequence>MYLRGTGHRLWSAVPGLGFGRRLGLSICSVILRHFLRCVLRQYCIVCVRECVHQQRPRFPHSRSSSLRPPPPRPPPPKVRSCCSSCALSLLAWSRFSALCGLRSVRLGLVSFLPPIFILLPGGLSCSLPSSELALDVGGL</sequence>
<reference evidence="2" key="1">
    <citation type="submission" date="2020-06" db="EMBL/GenBank/DDBJ databases">
        <title>WGS assembly of Ceratodon purpureus strain R40.</title>
        <authorList>
            <person name="Carey S.B."/>
            <person name="Jenkins J."/>
            <person name="Shu S."/>
            <person name="Lovell J.T."/>
            <person name="Sreedasyam A."/>
            <person name="Maumus F."/>
            <person name="Tiley G.P."/>
            <person name="Fernandez-Pozo N."/>
            <person name="Barry K."/>
            <person name="Chen C."/>
            <person name="Wang M."/>
            <person name="Lipzen A."/>
            <person name="Daum C."/>
            <person name="Saski C.A."/>
            <person name="Payton A.C."/>
            <person name="Mcbreen J.C."/>
            <person name="Conrad R.E."/>
            <person name="Kollar L.M."/>
            <person name="Olsson S."/>
            <person name="Huttunen S."/>
            <person name="Landis J.B."/>
            <person name="Wickett N.J."/>
            <person name="Johnson M.G."/>
            <person name="Rensing S.A."/>
            <person name="Grimwood J."/>
            <person name="Schmutz J."/>
            <person name="Mcdaniel S.F."/>
        </authorList>
    </citation>
    <scope>NUCLEOTIDE SEQUENCE</scope>
    <source>
        <strain evidence="2">R40</strain>
    </source>
</reference>
<comment type="caution">
    <text evidence="2">The sequence shown here is derived from an EMBL/GenBank/DDBJ whole genome shotgun (WGS) entry which is preliminary data.</text>
</comment>
<evidence type="ECO:0000313" key="2">
    <source>
        <dbReference type="EMBL" id="KAG0553387.1"/>
    </source>
</evidence>
<evidence type="ECO:0000313" key="3">
    <source>
        <dbReference type="Proteomes" id="UP000822688"/>
    </source>
</evidence>
<keyword evidence="3" id="KW-1185">Reference proteome</keyword>
<feature type="compositionally biased region" description="Pro residues" evidence="1">
    <location>
        <begin position="68"/>
        <end position="78"/>
    </location>
</feature>
<dbReference type="EMBL" id="CM026433">
    <property type="protein sequence ID" value="KAG0553387.1"/>
    <property type="molecule type" value="Genomic_DNA"/>
</dbReference>
<proteinExistence type="predicted"/>
<protein>
    <submittedName>
        <fullName evidence="2">Uncharacterized protein</fullName>
    </submittedName>
</protein>
<evidence type="ECO:0000256" key="1">
    <source>
        <dbReference type="SAM" id="MobiDB-lite"/>
    </source>
</evidence>
<dbReference type="Proteomes" id="UP000822688">
    <property type="component" value="Chromosome 12"/>
</dbReference>
<feature type="region of interest" description="Disordered" evidence="1">
    <location>
        <begin position="59"/>
        <end position="78"/>
    </location>
</feature>
<accession>A0A8T0G4L1</accession>
<organism evidence="2 3">
    <name type="scientific">Ceratodon purpureus</name>
    <name type="common">Fire moss</name>
    <name type="synonym">Dicranum purpureum</name>
    <dbReference type="NCBI Taxonomy" id="3225"/>
    <lineage>
        <taxon>Eukaryota</taxon>
        <taxon>Viridiplantae</taxon>
        <taxon>Streptophyta</taxon>
        <taxon>Embryophyta</taxon>
        <taxon>Bryophyta</taxon>
        <taxon>Bryophytina</taxon>
        <taxon>Bryopsida</taxon>
        <taxon>Dicranidae</taxon>
        <taxon>Pseudoditrichales</taxon>
        <taxon>Ditrichaceae</taxon>
        <taxon>Ceratodon</taxon>
    </lineage>
</organism>
<dbReference type="AlphaFoldDB" id="A0A8T0G4L1"/>
<gene>
    <name evidence="2" type="ORF">KC19_12G007600</name>
</gene>